<name>A0A133YGL5_9FIRM</name>
<dbReference type="CDD" id="cd14858">
    <property type="entry name" value="TrmE_N"/>
    <property type="match status" value="1"/>
</dbReference>
<dbReference type="InterPro" id="IPR004520">
    <property type="entry name" value="GTPase_MnmE"/>
</dbReference>
<evidence type="ECO:0000256" key="7">
    <source>
        <dbReference type="RuleBase" id="RU003313"/>
    </source>
</evidence>
<evidence type="ECO:0000256" key="2">
    <source>
        <dbReference type="ARBA" id="ARBA00022694"/>
    </source>
</evidence>
<evidence type="ECO:0000256" key="3">
    <source>
        <dbReference type="ARBA" id="ARBA00022741"/>
    </source>
</evidence>
<feature type="domain" description="G" evidence="8">
    <location>
        <begin position="240"/>
        <end position="332"/>
    </location>
</feature>
<dbReference type="InterPro" id="IPR005225">
    <property type="entry name" value="Small_GTP-bd"/>
</dbReference>
<keyword evidence="12" id="KW-1185">Reference proteome</keyword>
<dbReference type="SUPFAM" id="SSF52540">
    <property type="entry name" value="P-loop containing nucleoside triphosphate hydrolases"/>
    <property type="match status" value="1"/>
</dbReference>
<dbReference type="InterPro" id="IPR025867">
    <property type="entry name" value="MnmE_helical"/>
</dbReference>
<feature type="binding site" evidence="6">
    <location>
        <position position="252"/>
    </location>
    <ligand>
        <name>Mg(2+)</name>
        <dbReference type="ChEBI" id="CHEBI:18420"/>
    </ligand>
</feature>
<evidence type="ECO:0000259" key="10">
    <source>
        <dbReference type="Pfam" id="PF12631"/>
    </source>
</evidence>
<comment type="caution">
    <text evidence="11">The sequence shown here is derived from an EMBL/GenBank/DDBJ whole genome shotgun (WGS) entry which is preliminary data.</text>
</comment>
<dbReference type="EMBL" id="LSCV01000003">
    <property type="protein sequence ID" value="KXB42333.1"/>
    <property type="molecule type" value="Genomic_DNA"/>
</dbReference>
<evidence type="ECO:0000256" key="5">
    <source>
        <dbReference type="ARBA" id="ARBA00023134"/>
    </source>
</evidence>
<dbReference type="GO" id="GO:0005525">
    <property type="term" value="F:GTP binding"/>
    <property type="evidence" value="ECO:0007669"/>
    <property type="project" value="UniProtKB-UniRule"/>
</dbReference>
<feature type="binding site" evidence="6">
    <location>
        <position position="103"/>
    </location>
    <ligand>
        <name>(6S)-5-formyl-5,6,7,8-tetrahydrofolate</name>
        <dbReference type="ChEBI" id="CHEBI:57457"/>
    </ligand>
</feature>
<organism evidence="11 12">
    <name type="scientific">Amygdalobacter nucleatus</name>
    <dbReference type="NCBI Taxonomy" id="3029274"/>
    <lineage>
        <taxon>Bacteria</taxon>
        <taxon>Bacillati</taxon>
        <taxon>Bacillota</taxon>
        <taxon>Clostridia</taxon>
        <taxon>Eubacteriales</taxon>
        <taxon>Oscillospiraceae</taxon>
        <taxon>Amygdalobacter</taxon>
    </lineage>
</organism>
<dbReference type="GO" id="GO:0002098">
    <property type="term" value="P:tRNA wobble uridine modification"/>
    <property type="evidence" value="ECO:0007669"/>
    <property type="project" value="TreeGrafter"/>
</dbReference>
<dbReference type="InterPro" id="IPR031168">
    <property type="entry name" value="G_TrmE"/>
</dbReference>
<dbReference type="NCBIfam" id="TIGR00450">
    <property type="entry name" value="mnmE_trmE_thdF"/>
    <property type="match status" value="1"/>
</dbReference>
<dbReference type="InterPro" id="IPR027266">
    <property type="entry name" value="TrmE/GcvT-like"/>
</dbReference>
<evidence type="ECO:0000256" key="1">
    <source>
        <dbReference type="ARBA" id="ARBA00011043"/>
    </source>
</evidence>
<dbReference type="PANTHER" id="PTHR42714">
    <property type="entry name" value="TRNA MODIFICATION GTPASE GTPBP3"/>
    <property type="match status" value="1"/>
</dbReference>
<feature type="domain" description="GTP-binding protein TrmE N-terminal" evidence="9">
    <location>
        <begin position="7"/>
        <end position="142"/>
    </location>
</feature>
<dbReference type="Gene3D" id="1.20.120.430">
    <property type="entry name" value="tRNA modification GTPase MnmE domain 2"/>
    <property type="match status" value="1"/>
</dbReference>
<protein>
    <recommendedName>
        <fullName evidence="6">tRNA modification GTPase MnmE</fullName>
        <ecNumber evidence="6">3.6.-.-</ecNumber>
    </recommendedName>
</protein>
<comment type="caution">
    <text evidence="6">Lacks conserved residue(s) required for the propagation of feature annotation.</text>
</comment>
<dbReference type="Pfam" id="PF10396">
    <property type="entry name" value="TrmE_N"/>
    <property type="match status" value="1"/>
</dbReference>
<comment type="function">
    <text evidence="6">Exhibits a very high intrinsic GTPase hydrolysis rate. Involved in the addition of a carboxymethylaminomethyl (cmnm) group at the wobble position (U34) of certain tRNAs, forming tRNA-cmnm(5)s(2)U34.</text>
</comment>
<dbReference type="InterPro" id="IPR027368">
    <property type="entry name" value="MnmE_dom2"/>
</dbReference>
<feature type="binding site" evidence="6">
    <location>
        <position position="267"/>
    </location>
    <ligand>
        <name>K(+)</name>
        <dbReference type="ChEBI" id="CHEBI:29103"/>
    </ligand>
</feature>
<keyword evidence="3 6" id="KW-0547">Nucleotide-binding</keyword>
<dbReference type="NCBIfam" id="TIGR00231">
    <property type="entry name" value="small_GTP"/>
    <property type="match status" value="1"/>
</dbReference>
<feature type="binding site" evidence="6">
    <location>
        <position position="273"/>
    </location>
    <ligand>
        <name>Mg(2+)</name>
        <dbReference type="ChEBI" id="CHEBI:18420"/>
    </ligand>
</feature>
<feature type="domain" description="MnmE helical" evidence="10">
    <location>
        <begin position="145"/>
        <end position="496"/>
    </location>
</feature>
<keyword evidence="6" id="KW-0378">Hydrolase</keyword>
<dbReference type="STRING" id="1497955.HMPREF1872_00313"/>
<dbReference type="Gene3D" id="3.40.50.300">
    <property type="entry name" value="P-loop containing nucleotide triphosphate hydrolases"/>
    <property type="match status" value="1"/>
</dbReference>
<feature type="binding site" evidence="6">
    <location>
        <position position="269"/>
    </location>
    <ligand>
        <name>K(+)</name>
        <dbReference type="ChEBI" id="CHEBI:29103"/>
    </ligand>
</feature>
<sequence>MVSDDVICAFATAEGLAALAVLRISGAGSANLADKIFRFGPIKSELREAKADSALTKRTVVGLKGYQAAYGHVVDPLTGEIVDEVVLTRFKAPRSYTGEEMVEISCHGGAISKMKLLTACLRAGSRMATAGEFSKRAFLNGKFSLIEAEGLADLLNAEAEEAQTLALQQLSGELGYKFKQVRDLLLEFAAKCEMGIEYPEYPEYDIEQVEYLSRLKAIKDLLSDLCAGYDQGRIIKEGIKIALLGAPNAGKSSLMNALVHEDKAIVTNIPGTTRDVLEAEVRYKGLLCQYCDTAGLRAGADIVEQEGIKRSFKTALEADVVLWLISVLPRENSANLATDSLIEHNLTQAILPSTDLLAQFEAKGTQVYFVVSKSDLAEQAEIKAKIEDLYGEKYKVLSCSVLQANSLAFLQAQIYAYYLSLGKGKSQAVRVSSYRQYQGLYNISCIIDTLTADYGETIPPLDVLDQMLQACIEEIELLTGEKADEAVLTTIFSKFCVGK</sequence>
<reference evidence="12" key="1">
    <citation type="submission" date="2016-01" db="EMBL/GenBank/DDBJ databases">
        <authorList>
            <person name="Mitreva M."/>
            <person name="Pepin K.H."/>
            <person name="Mihindukulasuriya K.A."/>
            <person name="Fulton R."/>
            <person name="Fronick C."/>
            <person name="O'Laughlin M."/>
            <person name="Miner T."/>
            <person name="Herter B."/>
            <person name="Rosa B.A."/>
            <person name="Cordes M."/>
            <person name="Tomlinson C."/>
            <person name="Wollam A."/>
            <person name="Palsikar V.B."/>
            <person name="Mardis E.R."/>
            <person name="Wilson R.K."/>
        </authorList>
    </citation>
    <scope>NUCLEOTIDE SEQUENCE [LARGE SCALE GENOMIC DNA]</scope>
    <source>
        <strain evidence="12">KA00274</strain>
    </source>
</reference>
<feature type="binding site" evidence="6">
    <location>
        <position position="499"/>
    </location>
    <ligand>
        <name>(6S)-5-formyl-5,6,7,8-tetrahydrofolate</name>
        <dbReference type="ChEBI" id="CHEBI:57457"/>
    </ligand>
</feature>
<evidence type="ECO:0000259" key="8">
    <source>
        <dbReference type="Pfam" id="PF01926"/>
    </source>
</evidence>
<feature type="binding site" evidence="6">
    <location>
        <begin position="267"/>
        <end position="273"/>
    </location>
    <ligand>
        <name>GTP</name>
        <dbReference type="ChEBI" id="CHEBI:37565"/>
    </ligand>
</feature>
<dbReference type="Proteomes" id="UP000070080">
    <property type="component" value="Unassembled WGS sequence"/>
</dbReference>
<evidence type="ECO:0000313" key="12">
    <source>
        <dbReference type="Proteomes" id="UP000070080"/>
    </source>
</evidence>
<feature type="binding site" evidence="6">
    <location>
        <position position="248"/>
    </location>
    <ligand>
        <name>K(+)</name>
        <dbReference type="ChEBI" id="CHEBI:29103"/>
    </ligand>
</feature>
<dbReference type="AlphaFoldDB" id="A0A133YGL5"/>
<dbReference type="Pfam" id="PF12631">
    <property type="entry name" value="MnmE_helical"/>
    <property type="match status" value="1"/>
</dbReference>
<feature type="binding site" evidence="6">
    <location>
        <begin position="292"/>
        <end position="295"/>
    </location>
    <ligand>
        <name>GTP</name>
        <dbReference type="ChEBI" id="CHEBI:37565"/>
    </ligand>
</feature>
<dbReference type="OrthoDB" id="9805918at2"/>
<dbReference type="GO" id="GO:0030488">
    <property type="term" value="P:tRNA methylation"/>
    <property type="evidence" value="ECO:0007669"/>
    <property type="project" value="TreeGrafter"/>
</dbReference>
<comment type="subcellular location">
    <subcellularLocation>
        <location evidence="6">Cytoplasm</location>
    </subcellularLocation>
</comment>
<dbReference type="PANTHER" id="PTHR42714:SF2">
    <property type="entry name" value="TRNA MODIFICATION GTPASE GTPBP3, MITOCHONDRIAL"/>
    <property type="match status" value="1"/>
</dbReference>
<dbReference type="InterPro" id="IPR018948">
    <property type="entry name" value="GTP-bd_TrmE_N"/>
</dbReference>
<evidence type="ECO:0000256" key="4">
    <source>
        <dbReference type="ARBA" id="ARBA00022958"/>
    </source>
</evidence>
<keyword evidence="6" id="KW-0963">Cytoplasm</keyword>
<keyword evidence="5 6" id="KW-0342">GTP-binding</keyword>
<dbReference type="Pfam" id="PF01926">
    <property type="entry name" value="MMR_HSR1"/>
    <property type="match status" value="1"/>
</dbReference>
<dbReference type="CDD" id="cd04164">
    <property type="entry name" value="trmE"/>
    <property type="match status" value="1"/>
</dbReference>
<feature type="binding site" evidence="6">
    <location>
        <position position="272"/>
    </location>
    <ligand>
        <name>K(+)</name>
        <dbReference type="ChEBI" id="CHEBI:29103"/>
    </ligand>
</feature>
<dbReference type="InterPro" id="IPR027417">
    <property type="entry name" value="P-loop_NTPase"/>
</dbReference>
<gene>
    <name evidence="6" type="primary">mnmE</name>
    <name evidence="6" type="synonym">trmE</name>
    <name evidence="11" type="ORF">HMPREF1872_00313</name>
</gene>
<keyword evidence="2 6" id="KW-0819">tRNA processing</keyword>
<dbReference type="GO" id="GO:0005829">
    <property type="term" value="C:cytosol"/>
    <property type="evidence" value="ECO:0007669"/>
    <property type="project" value="TreeGrafter"/>
</dbReference>
<proteinExistence type="inferred from homology"/>
<dbReference type="InterPro" id="IPR006073">
    <property type="entry name" value="GTP-bd"/>
</dbReference>
<evidence type="ECO:0000259" key="9">
    <source>
        <dbReference type="Pfam" id="PF10396"/>
    </source>
</evidence>
<dbReference type="HAMAP" id="MF_00379">
    <property type="entry name" value="GTPase_MnmE"/>
    <property type="match status" value="1"/>
</dbReference>
<keyword evidence="6" id="KW-0460">Magnesium</keyword>
<evidence type="ECO:0000256" key="6">
    <source>
        <dbReference type="HAMAP-Rule" id="MF_00379"/>
    </source>
</evidence>
<dbReference type="GO" id="GO:0003924">
    <property type="term" value="F:GTPase activity"/>
    <property type="evidence" value="ECO:0007669"/>
    <property type="project" value="UniProtKB-UniRule"/>
</dbReference>
<dbReference type="PATRIC" id="fig|1497955.3.peg.298"/>
<comment type="cofactor">
    <cofactor evidence="6">
        <name>K(+)</name>
        <dbReference type="ChEBI" id="CHEBI:29103"/>
    </cofactor>
    <text evidence="6">Binds 1 potassium ion per subunit.</text>
</comment>
<dbReference type="EC" id="3.6.-.-" evidence="6"/>
<comment type="subunit">
    <text evidence="6">Homodimer. Heterotetramer of two MnmE and two MnmG subunits.</text>
</comment>
<feature type="binding site" evidence="6">
    <location>
        <position position="142"/>
    </location>
    <ligand>
        <name>(6S)-5-formyl-5,6,7,8-tetrahydrofolate</name>
        <dbReference type="ChEBI" id="CHEBI:57457"/>
    </ligand>
</feature>
<dbReference type="GO" id="GO:0046872">
    <property type="term" value="F:metal ion binding"/>
    <property type="evidence" value="ECO:0007669"/>
    <property type="project" value="UniProtKB-KW"/>
</dbReference>
<comment type="similarity">
    <text evidence="1 6 7">Belongs to the TRAFAC class TrmE-Era-EngA-EngB-Septin-like GTPase superfamily. TrmE GTPase family.</text>
</comment>
<evidence type="ECO:0000313" key="11">
    <source>
        <dbReference type="EMBL" id="KXB42333.1"/>
    </source>
</evidence>
<dbReference type="Gene3D" id="3.30.1360.120">
    <property type="entry name" value="Probable tRNA modification gtpase trme, domain 1"/>
    <property type="match status" value="1"/>
</dbReference>
<dbReference type="RefSeq" id="WP_066713037.1">
    <property type="nucleotide sequence ID" value="NZ_CP118869.1"/>
</dbReference>
<keyword evidence="4 6" id="KW-0630">Potassium</keyword>
<keyword evidence="6" id="KW-0479">Metal-binding</keyword>
<feature type="binding site" evidence="6">
    <location>
        <position position="23"/>
    </location>
    <ligand>
        <name>(6S)-5-formyl-5,6,7,8-tetrahydrofolate</name>
        <dbReference type="ChEBI" id="CHEBI:57457"/>
    </ligand>
</feature>
<feature type="binding site" evidence="6">
    <location>
        <begin position="248"/>
        <end position="253"/>
    </location>
    <ligand>
        <name>GTP</name>
        <dbReference type="ChEBI" id="CHEBI:37565"/>
    </ligand>
</feature>
<accession>A0A133YGL5</accession>